<name>A0A0C9YH37_9AGAR</name>
<dbReference type="PANTHER" id="PTHR12281:SF31">
    <property type="entry name" value="DCN1-LIKE PROTEIN 3"/>
    <property type="match status" value="1"/>
</dbReference>
<dbReference type="STRING" id="1095629.A0A0C9YH37"/>
<comment type="function">
    <text evidence="1">Neddylation of cullins play an essential role in the regulation of SCF-type complexes activity.</text>
</comment>
<feature type="region of interest" description="Disordered" evidence="2">
    <location>
        <begin position="47"/>
        <end position="68"/>
    </location>
</feature>
<proteinExistence type="predicted"/>
<dbReference type="InterPro" id="IPR042460">
    <property type="entry name" value="DCN1-like_PONY"/>
</dbReference>
<dbReference type="PROSITE" id="PS51229">
    <property type="entry name" value="DCUN1"/>
    <property type="match status" value="1"/>
</dbReference>
<evidence type="ECO:0000256" key="1">
    <source>
        <dbReference type="RuleBase" id="RU410713"/>
    </source>
</evidence>
<dbReference type="OrthoDB" id="27198at2759"/>
<dbReference type="GO" id="GO:0032182">
    <property type="term" value="F:ubiquitin-like protein binding"/>
    <property type="evidence" value="ECO:0007669"/>
    <property type="project" value="TreeGrafter"/>
</dbReference>
<keyword evidence="5" id="KW-1185">Reference proteome</keyword>
<dbReference type="EMBL" id="KN838538">
    <property type="protein sequence ID" value="KIK09682.1"/>
    <property type="molecule type" value="Genomic_DNA"/>
</dbReference>
<feature type="domain" description="DCUN1" evidence="3">
    <location>
        <begin position="62"/>
        <end position="269"/>
    </location>
</feature>
<organism evidence="4 5">
    <name type="scientific">Laccaria amethystina LaAM-08-1</name>
    <dbReference type="NCBI Taxonomy" id="1095629"/>
    <lineage>
        <taxon>Eukaryota</taxon>
        <taxon>Fungi</taxon>
        <taxon>Dikarya</taxon>
        <taxon>Basidiomycota</taxon>
        <taxon>Agaricomycotina</taxon>
        <taxon>Agaricomycetes</taxon>
        <taxon>Agaricomycetidae</taxon>
        <taxon>Agaricales</taxon>
        <taxon>Agaricineae</taxon>
        <taxon>Hydnangiaceae</taxon>
        <taxon>Laccaria</taxon>
    </lineage>
</organism>
<dbReference type="InterPro" id="IPR014764">
    <property type="entry name" value="DCN-prot"/>
</dbReference>
<protein>
    <recommendedName>
        <fullName evidence="1">Defective in cullin neddylation protein</fullName>
    </recommendedName>
</protein>
<reference evidence="4 5" key="1">
    <citation type="submission" date="2014-04" db="EMBL/GenBank/DDBJ databases">
        <authorList>
            <consortium name="DOE Joint Genome Institute"/>
            <person name="Kuo A."/>
            <person name="Kohler A."/>
            <person name="Nagy L.G."/>
            <person name="Floudas D."/>
            <person name="Copeland A."/>
            <person name="Barry K.W."/>
            <person name="Cichocki N."/>
            <person name="Veneault-Fourrey C."/>
            <person name="LaButti K."/>
            <person name="Lindquist E.A."/>
            <person name="Lipzen A."/>
            <person name="Lundell T."/>
            <person name="Morin E."/>
            <person name="Murat C."/>
            <person name="Sun H."/>
            <person name="Tunlid A."/>
            <person name="Henrissat B."/>
            <person name="Grigoriev I.V."/>
            <person name="Hibbett D.S."/>
            <person name="Martin F."/>
            <person name="Nordberg H.P."/>
            <person name="Cantor M.N."/>
            <person name="Hua S.X."/>
        </authorList>
    </citation>
    <scope>NUCLEOTIDE SEQUENCE [LARGE SCALE GENOMIC DNA]</scope>
    <source>
        <strain evidence="4 5">LaAM-08-1</strain>
    </source>
</reference>
<dbReference type="Proteomes" id="UP000054477">
    <property type="component" value="Unassembled WGS sequence"/>
</dbReference>
<evidence type="ECO:0000313" key="4">
    <source>
        <dbReference type="EMBL" id="KIK09682.1"/>
    </source>
</evidence>
<evidence type="ECO:0000259" key="3">
    <source>
        <dbReference type="PROSITE" id="PS51229"/>
    </source>
</evidence>
<dbReference type="InterPro" id="IPR005176">
    <property type="entry name" value="PONY_dom"/>
</dbReference>
<dbReference type="GO" id="GO:0031624">
    <property type="term" value="F:ubiquitin conjugating enzyme binding"/>
    <property type="evidence" value="ECO:0007669"/>
    <property type="project" value="TreeGrafter"/>
</dbReference>
<dbReference type="Gene3D" id="1.10.238.10">
    <property type="entry name" value="EF-hand"/>
    <property type="match status" value="1"/>
</dbReference>
<dbReference type="Gene3D" id="1.10.238.200">
    <property type="entry name" value="Cullin, PONY binding domain"/>
    <property type="match status" value="1"/>
</dbReference>
<dbReference type="Pfam" id="PF14555">
    <property type="entry name" value="UBA_4"/>
    <property type="match status" value="1"/>
</dbReference>
<dbReference type="PANTHER" id="PTHR12281">
    <property type="entry name" value="RP42 RELATED"/>
    <property type="match status" value="1"/>
</dbReference>
<dbReference type="AlphaFoldDB" id="A0A0C9YH37"/>
<dbReference type="HOGENOM" id="CLU_047042_0_0_1"/>
<evidence type="ECO:0000256" key="2">
    <source>
        <dbReference type="SAM" id="MobiDB-lite"/>
    </source>
</evidence>
<dbReference type="GO" id="GO:0000151">
    <property type="term" value="C:ubiquitin ligase complex"/>
    <property type="evidence" value="ECO:0007669"/>
    <property type="project" value="TreeGrafter"/>
</dbReference>
<dbReference type="GO" id="GO:0045116">
    <property type="term" value="P:protein neddylation"/>
    <property type="evidence" value="ECO:0007669"/>
    <property type="project" value="TreeGrafter"/>
</dbReference>
<gene>
    <name evidence="4" type="ORF">K443DRAFT_645241</name>
</gene>
<dbReference type="GO" id="GO:0097602">
    <property type="term" value="F:cullin family protein binding"/>
    <property type="evidence" value="ECO:0007669"/>
    <property type="project" value="TreeGrafter"/>
</dbReference>
<dbReference type="Pfam" id="PF03556">
    <property type="entry name" value="Cullin_binding"/>
    <property type="match status" value="1"/>
</dbReference>
<dbReference type="Gene3D" id="1.10.8.10">
    <property type="entry name" value="DNA helicase RuvA subunit, C-terminal domain"/>
    <property type="match status" value="1"/>
</dbReference>
<evidence type="ECO:0000313" key="5">
    <source>
        <dbReference type="Proteomes" id="UP000054477"/>
    </source>
</evidence>
<sequence>MVDRKLDENISQFCAVTGASARDARKFLEAHKRVDVAIDAYYNDPNAFNTPTKQKTRDTGPPSTGKLSSLFDKYKDPDSKEITVDGTIRLCEDLAVNPEDVVLLAIAYELKSPRIGEWTKQGWTEGWKNLGMKTTLVQLRDQLGRDPDYFQKVYNHTFEFARSDGQRSLGIETAQAFWGLLLPHGLHGGALARVDPDGDVRMDNKSDGWKEEYTSWWFDFLNEKGGKGVSKDTWVMFLDFIRSVDSKFTEYDTEGSWPSTIDDFVVYARKRLASEI</sequence>
<reference evidence="5" key="2">
    <citation type="submission" date="2015-01" db="EMBL/GenBank/DDBJ databases">
        <title>Evolutionary Origins and Diversification of the Mycorrhizal Mutualists.</title>
        <authorList>
            <consortium name="DOE Joint Genome Institute"/>
            <consortium name="Mycorrhizal Genomics Consortium"/>
            <person name="Kohler A."/>
            <person name="Kuo A."/>
            <person name="Nagy L.G."/>
            <person name="Floudas D."/>
            <person name="Copeland A."/>
            <person name="Barry K.W."/>
            <person name="Cichocki N."/>
            <person name="Veneault-Fourrey C."/>
            <person name="LaButti K."/>
            <person name="Lindquist E.A."/>
            <person name="Lipzen A."/>
            <person name="Lundell T."/>
            <person name="Morin E."/>
            <person name="Murat C."/>
            <person name="Riley R."/>
            <person name="Ohm R."/>
            <person name="Sun H."/>
            <person name="Tunlid A."/>
            <person name="Henrissat B."/>
            <person name="Grigoriev I.V."/>
            <person name="Hibbett D.S."/>
            <person name="Martin F."/>
        </authorList>
    </citation>
    <scope>NUCLEOTIDE SEQUENCE [LARGE SCALE GENOMIC DNA]</scope>
    <source>
        <strain evidence="5">LaAM-08-1</strain>
    </source>
</reference>
<accession>A0A0C9YH37</accession>
<dbReference type="CDD" id="cd14348">
    <property type="entry name" value="UBA_p47"/>
    <property type="match status" value="1"/>
</dbReference>